<dbReference type="InterPro" id="IPR030458">
    <property type="entry name" value="Glyco_hydro_31_AS"/>
</dbReference>
<dbReference type="InterPro" id="IPR017853">
    <property type="entry name" value="GH"/>
</dbReference>
<feature type="domain" description="DUF5110" evidence="9">
    <location>
        <begin position="729"/>
        <end position="797"/>
    </location>
</feature>
<dbReference type="CDD" id="cd14752">
    <property type="entry name" value="GH31_N"/>
    <property type="match status" value="1"/>
</dbReference>
<evidence type="ECO:0000259" key="9">
    <source>
        <dbReference type="Pfam" id="PF17137"/>
    </source>
</evidence>
<dbReference type="InterPro" id="IPR011013">
    <property type="entry name" value="Gal_mutarotase_sf_dom"/>
</dbReference>
<dbReference type="Pfam" id="PF01055">
    <property type="entry name" value="Glyco_hydro_31_2nd"/>
    <property type="match status" value="1"/>
</dbReference>
<dbReference type="Pfam" id="PF13802">
    <property type="entry name" value="Gal_mutarotas_2"/>
    <property type="match status" value="1"/>
</dbReference>
<dbReference type="Gene3D" id="2.60.40.1180">
    <property type="entry name" value="Golgi alpha-mannosidase II"/>
    <property type="match status" value="2"/>
</dbReference>
<dbReference type="Pfam" id="PF21365">
    <property type="entry name" value="Glyco_hydro_31_3rd"/>
    <property type="match status" value="1"/>
</dbReference>
<dbReference type="InterPro" id="IPR000322">
    <property type="entry name" value="Glyco_hydro_31_TIM"/>
</dbReference>
<evidence type="ECO:0000313" key="11">
    <source>
        <dbReference type="EMBL" id="XBH09589.1"/>
    </source>
</evidence>
<dbReference type="AlphaFoldDB" id="A0AAU7CVR9"/>
<accession>A0AAU7CVR9</accession>
<dbReference type="PANTHER" id="PTHR22762">
    <property type="entry name" value="ALPHA-GLUCOSIDASE"/>
    <property type="match status" value="1"/>
</dbReference>
<evidence type="ECO:0000256" key="5">
    <source>
        <dbReference type="SAM" id="MobiDB-lite"/>
    </source>
</evidence>
<accession>A0AAU7D648</accession>
<organism evidence="11">
    <name type="scientific">Edaphobacter paludis</name>
    <dbReference type="NCBI Taxonomy" id="3035702"/>
    <lineage>
        <taxon>Bacteria</taxon>
        <taxon>Pseudomonadati</taxon>
        <taxon>Acidobacteriota</taxon>
        <taxon>Terriglobia</taxon>
        <taxon>Terriglobales</taxon>
        <taxon>Acidobacteriaceae</taxon>
        <taxon>Edaphobacter</taxon>
    </lineage>
</organism>
<protein>
    <submittedName>
        <fullName evidence="11">Glycoside hydrolase family 31 protein</fullName>
    </submittedName>
</protein>
<dbReference type="SUPFAM" id="SSF74650">
    <property type="entry name" value="Galactose mutarotase-like"/>
    <property type="match status" value="1"/>
</dbReference>
<dbReference type="GO" id="GO:0004553">
    <property type="term" value="F:hydrolase activity, hydrolyzing O-glycosyl compounds"/>
    <property type="evidence" value="ECO:0007669"/>
    <property type="project" value="InterPro"/>
</dbReference>
<dbReference type="InterPro" id="IPR013780">
    <property type="entry name" value="Glyco_hydro_b"/>
</dbReference>
<feature type="signal peptide" evidence="6">
    <location>
        <begin position="1"/>
        <end position="22"/>
    </location>
</feature>
<dbReference type="CDD" id="cd06604">
    <property type="entry name" value="GH31_glucosidase_II_MalA"/>
    <property type="match status" value="1"/>
</dbReference>
<dbReference type="Pfam" id="PF17137">
    <property type="entry name" value="DUF5110"/>
    <property type="match status" value="1"/>
</dbReference>
<dbReference type="EMBL" id="CP121195">
    <property type="protein sequence ID" value="XBH12876.1"/>
    <property type="molecule type" value="Genomic_DNA"/>
</dbReference>
<dbReference type="SUPFAM" id="SSF51445">
    <property type="entry name" value="(Trans)glycosidases"/>
    <property type="match status" value="1"/>
</dbReference>
<name>A0AAU7CVR9_9BACT</name>
<evidence type="ECO:0000259" key="8">
    <source>
        <dbReference type="Pfam" id="PF13802"/>
    </source>
</evidence>
<evidence type="ECO:0000313" key="12">
    <source>
        <dbReference type="EMBL" id="XBH12876.1"/>
    </source>
</evidence>
<evidence type="ECO:0000259" key="7">
    <source>
        <dbReference type="Pfam" id="PF01055"/>
    </source>
</evidence>
<evidence type="ECO:0000256" key="2">
    <source>
        <dbReference type="ARBA" id="ARBA00022801"/>
    </source>
</evidence>
<dbReference type="Gene3D" id="2.60.40.1760">
    <property type="entry name" value="glycosyl hydrolase (family 31)"/>
    <property type="match status" value="1"/>
</dbReference>
<dbReference type="EMBL" id="CP121194">
    <property type="protein sequence ID" value="XBH09589.1"/>
    <property type="molecule type" value="Genomic_DNA"/>
</dbReference>
<dbReference type="InterPro" id="IPR025887">
    <property type="entry name" value="Glyco_hydro_31_N_dom"/>
</dbReference>
<evidence type="ECO:0000256" key="1">
    <source>
        <dbReference type="ARBA" id="ARBA00007806"/>
    </source>
</evidence>
<feature type="domain" description="Glycosyl hydrolase family 31 C-terminal" evidence="10">
    <location>
        <begin position="617"/>
        <end position="713"/>
    </location>
</feature>
<proteinExistence type="inferred from homology"/>
<dbReference type="SUPFAM" id="SSF51011">
    <property type="entry name" value="Glycosyl hydrolase domain"/>
    <property type="match status" value="1"/>
</dbReference>
<dbReference type="GO" id="GO:0005975">
    <property type="term" value="P:carbohydrate metabolic process"/>
    <property type="evidence" value="ECO:0007669"/>
    <property type="project" value="InterPro"/>
</dbReference>
<evidence type="ECO:0000256" key="4">
    <source>
        <dbReference type="RuleBase" id="RU361185"/>
    </source>
</evidence>
<dbReference type="InterPro" id="IPR048395">
    <property type="entry name" value="Glyco_hydro_31_C"/>
</dbReference>
<dbReference type="InterPro" id="IPR033403">
    <property type="entry name" value="DUF5110"/>
</dbReference>
<sequence>MKTHLHALCAVAVLLCSGVAHASSPASTSSTSAGETPRNELVILDSVTQSRPLPNGIELTSGRAIMQITALRDDVIRVRVGLRGKLPEDASWAALKDARTQSVSVTPERDSTRVGFRTQVLRVQVELASMRLRITDLEGNVVQEDEPGRPVEFHGGAFRVYKAMPEDEHYFGLGDKVGPLDRRNQAFTMWNTNQYGFQESTDPIYKSIPFFLTFRRGRAAGVFLDNTWRSSFDFGKESHTAYSFGSEGGPLDYYVLYGPDPKHVLSSYAWLTGYTPLPPLWSLGYQQSRSSYYPESRVREIANRLRTDKIPADVIYLDIEYQQKYRPFTVDTEKFPHFSQMIADLKKEDFRVVAITDLHIADLPHAGYAPYDTGIAGDHFVKNPDGSIYTGQVWPGTSVFPDFTRASTRAWWGSLYRQFVADGIAGFWNDMNEPAIFGVSNKTMPDNVQHRIDEPGFTPRTANHLEIHNVYGMENSRATYDGLRTLAPDQRPFVLTRASYAGGQRYATTWTGDNSSTWNHLRLTTPMLLNLGLSGFAMSGADVGGFAGTPQPDLLTKWFELAAFQPIDRDHTSRTTADQEPWVNGPEQENIRRAYIEERYRLMPYLYTTAEEMSRTGLPIVRPLFLEFPDATKDKHPIDLDAGSEFLFGPDLLVAPQPYPDELDSYQVRLPPITWYDYWTGEKIEHRTSRSKPVVVHPTLSVLPVYVREGSILPMQPLTQSTMETPQGPLTLRVYPGNNCKGSLYLDDGISYAYSRGDFLRVDFHCEVTRQGVQLHIGKRRGSYPAWWKNLRVEIYGIDSEPQSIRVNGKPETLQSTSFDASRHCVDATLPDSGEAQDITIDAGNHSSQSTQAKPAQQVSHAGNTTEQPTDIVSEQ</sequence>
<reference evidence="11" key="1">
    <citation type="submission" date="2023-03" db="EMBL/GenBank/DDBJ databases">
        <title>Edaphobacter sp.</title>
        <authorList>
            <person name="Huber K.J."/>
            <person name="Papendorf J."/>
            <person name="Pilke C."/>
            <person name="Bunk B."/>
            <person name="Sproeer C."/>
            <person name="Pester M."/>
        </authorList>
    </citation>
    <scope>NUCLEOTIDE SEQUENCE</scope>
    <source>
        <strain evidence="11">DSM 109919</strain>
        <strain evidence="12">DSM 109920</strain>
    </source>
</reference>
<keyword evidence="3 4" id="KW-0326">Glycosidase</keyword>
<dbReference type="RefSeq" id="WP_348267098.1">
    <property type="nucleotide sequence ID" value="NZ_CP121194.1"/>
</dbReference>
<keyword evidence="6" id="KW-0732">Signal</keyword>
<feature type="domain" description="Glycoside hydrolase family 31 TIM barrel" evidence="7">
    <location>
        <begin position="275"/>
        <end position="608"/>
    </location>
</feature>
<evidence type="ECO:0000259" key="10">
    <source>
        <dbReference type="Pfam" id="PF21365"/>
    </source>
</evidence>
<evidence type="ECO:0000256" key="3">
    <source>
        <dbReference type="ARBA" id="ARBA00023295"/>
    </source>
</evidence>
<dbReference type="KEGG" id="epl:P4G45_14005"/>
<dbReference type="Gene3D" id="3.20.20.80">
    <property type="entry name" value="Glycosidases"/>
    <property type="match status" value="1"/>
</dbReference>
<dbReference type="PANTHER" id="PTHR22762:SF120">
    <property type="entry name" value="HETEROGLYCAN GLUCOSIDASE 1"/>
    <property type="match status" value="1"/>
</dbReference>
<keyword evidence="2 4" id="KW-0378">Hydrolase</keyword>
<comment type="similarity">
    <text evidence="1 4">Belongs to the glycosyl hydrolase 31 family.</text>
</comment>
<evidence type="ECO:0000256" key="6">
    <source>
        <dbReference type="SAM" id="SignalP"/>
    </source>
</evidence>
<dbReference type="GO" id="GO:0030246">
    <property type="term" value="F:carbohydrate binding"/>
    <property type="evidence" value="ECO:0007669"/>
    <property type="project" value="InterPro"/>
</dbReference>
<feature type="compositionally biased region" description="Polar residues" evidence="5">
    <location>
        <begin position="845"/>
        <end position="876"/>
    </location>
</feature>
<feature type="domain" description="Glycoside hydrolase family 31 N-terminal" evidence="8">
    <location>
        <begin position="66"/>
        <end position="233"/>
    </location>
</feature>
<gene>
    <name evidence="11" type="ORF">P4G45_14005</name>
    <name evidence="12" type="ORF">P8936_14420</name>
</gene>
<feature type="region of interest" description="Disordered" evidence="5">
    <location>
        <begin position="830"/>
        <end position="876"/>
    </location>
</feature>
<dbReference type="PROSITE" id="PS00129">
    <property type="entry name" value="GLYCOSYL_HYDROL_F31_1"/>
    <property type="match status" value="1"/>
</dbReference>
<feature type="chain" id="PRO_5043288543" evidence="6">
    <location>
        <begin position="23"/>
        <end position="876"/>
    </location>
</feature>